<comment type="similarity">
    <text evidence="2">Belongs to the methyl-accepting chemotaxis (MCP) protein family.</text>
</comment>
<dbReference type="InterPro" id="IPR051310">
    <property type="entry name" value="MCP_chemotaxis"/>
</dbReference>
<dbReference type="InterPro" id="IPR001610">
    <property type="entry name" value="PAC"/>
</dbReference>
<dbReference type="GO" id="GO:0007165">
    <property type="term" value="P:signal transduction"/>
    <property type="evidence" value="ECO:0007669"/>
    <property type="project" value="UniProtKB-KW"/>
</dbReference>
<dbReference type="EMBL" id="WNKZ01000008">
    <property type="protein sequence ID" value="MTV52040.1"/>
    <property type="molecule type" value="Genomic_DNA"/>
</dbReference>
<evidence type="ECO:0000256" key="3">
    <source>
        <dbReference type="PROSITE-ProRule" id="PRU00284"/>
    </source>
</evidence>
<name>A0A6I3SSD8_9BURK</name>
<gene>
    <name evidence="8" type="ORF">GCM10011572_13140</name>
    <name evidence="9" type="ORF">GM672_04745</name>
</gene>
<evidence type="ECO:0000313" key="10">
    <source>
        <dbReference type="Proteomes" id="UP000430634"/>
    </source>
</evidence>
<dbReference type="SMART" id="SM00086">
    <property type="entry name" value="PAC"/>
    <property type="match status" value="2"/>
</dbReference>
<dbReference type="Proteomes" id="UP000622638">
    <property type="component" value="Unassembled WGS sequence"/>
</dbReference>
<dbReference type="PANTHER" id="PTHR43531">
    <property type="entry name" value="PROTEIN ICFG"/>
    <property type="match status" value="1"/>
</dbReference>
<dbReference type="PROSITE" id="PS50111">
    <property type="entry name" value="CHEMOTAXIS_TRANSDUC_2"/>
    <property type="match status" value="1"/>
</dbReference>
<feature type="domain" description="Methyl-accepting transducer" evidence="4">
    <location>
        <begin position="321"/>
        <end position="543"/>
    </location>
</feature>
<proteinExistence type="inferred from homology"/>
<dbReference type="PROSITE" id="PS50885">
    <property type="entry name" value="HAMP"/>
    <property type="match status" value="1"/>
</dbReference>
<protein>
    <submittedName>
        <fullName evidence="8">Methyl-accepting chemotaxis protein</fullName>
    </submittedName>
    <submittedName>
        <fullName evidence="9">PAS domain-containing protein</fullName>
    </submittedName>
</protein>
<evidence type="ECO:0000313" key="11">
    <source>
        <dbReference type="Proteomes" id="UP000622638"/>
    </source>
</evidence>
<dbReference type="CDD" id="cd11386">
    <property type="entry name" value="MCP_signal"/>
    <property type="match status" value="1"/>
</dbReference>
<dbReference type="PROSITE" id="PS50112">
    <property type="entry name" value="PAS"/>
    <property type="match status" value="1"/>
</dbReference>
<reference evidence="8" key="4">
    <citation type="submission" date="2024-05" db="EMBL/GenBank/DDBJ databases">
        <authorList>
            <person name="Sun Q."/>
            <person name="Zhou Y."/>
        </authorList>
    </citation>
    <scope>NUCLEOTIDE SEQUENCE</scope>
    <source>
        <strain evidence="8">CGMCC 1.15931</strain>
    </source>
</reference>
<feature type="domain" description="PAC" evidence="6">
    <location>
        <begin position="87"/>
        <end position="139"/>
    </location>
</feature>
<dbReference type="Proteomes" id="UP000430634">
    <property type="component" value="Unassembled WGS sequence"/>
</dbReference>
<evidence type="ECO:0000259" key="7">
    <source>
        <dbReference type="PROSITE" id="PS50885"/>
    </source>
</evidence>
<dbReference type="InterPro" id="IPR000700">
    <property type="entry name" value="PAS-assoc_C"/>
</dbReference>
<dbReference type="InterPro" id="IPR035965">
    <property type="entry name" value="PAS-like_dom_sf"/>
</dbReference>
<keyword evidence="11" id="KW-1185">Reference proteome</keyword>
<evidence type="ECO:0000313" key="9">
    <source>
        <dbReference type="EMBL" id="MTV52040.1"/>
    </source>
</evidence>
<feature type="domain" description="PAC" evidence="6">
    <location>
        <begin position="209"/>
        <end position="261"/>
    </location>
</feature>
<dbReference type="Pfam" id="PF00015">
    <property type="entry name" value="MCPsignal"/>
    <property type="match status" value="1"/>
</dbReference>
<keyword evidence="3" id="KW-0807">Transducer</keyword>
<accession>A0A6I3SSD8</accession>
<keyword evidence="1" id="KW-0145">Chemotaxis</keyword>
<dbReference type="SMART" id="SM00091">
    <property type="entry name" value="PAS"/>
    <property type="match status" value="2"/>
</dbReference>
<dbReference type="GO" id="GO:0006935">
    <property type="term" value="P:chemotaxis"/>
    <property type="evidence" value="ECO:0007669"/>
    <property type="project" value="UniProtKB-KW"/>
</dbReference>
<dbReference type="GO" id="GO:0005886">
    <property type="term" value="C:plasma membrane"/>
    <property type="evidence" value="ECO:0007669"/>
    <property type="project" value="TreeGrafter"/>
</dbReference>
<dbReference type="SMART" id="SM00283">
    <property type="entry name" value="MA"/>
    <property type="match status" value="1"/>
</dbReference>
<evidence type="ECO:0000259" key="4">
    <source>
        <dbReference type="PROSITE" id="PS50111"/>
    </source>
</evidence>
<dbReference type="AlphaFoldDB" id="A0A6I3SSD8"/>
<dbReference type="SUPFAM" id="SSF55785">
    <property type="entry name" value="PYP-like sensor domain (PAS domain)"/>
    <property type="match status" value="2"/>
</dbReference>
<dbReference type="InterPro" id="IPR004089">
    <property type="entry name" value="MCPsignal_dom"/>
</dbReference>
<reference evidence="9 10" key="3">
    <citation type="submission" date="2019-11" db="EMBL/GenBank/DDBJ databases">
        <title>Type strains purchased from KCTC, JCM and DSMZ.</title>
        <authorList>
            <person name="Lu H."/>
        </authorList>
    </citation>
    <scope>NUCLEOTIDE SEQUENCE [LARGE SCALE GENOMIC DNA]</scope>
    <source>
        <strain evidence="9 10">KCTC 52429</strain>
    </source>
</reference>
<dbReference type="PROSITE" id="PS50113">
    <property type="entry name" value="PAC"/>
    <property type="match status" value="2"/>
</dbReference>
<dbReference type="Gene3D" id="3.30.450.20">
    <property type="entry name" value="PAS domain"/>
    <property type="match status" value="2"/>
</dbReference>
<dbReference type="PANTHER" id="PTHR43531:SF11">
    <property type="entry name" value="METHYL-ACCEPTING CHEMOTAXIS PROTEIN 3"/>
    <property type="match status" value="1"/>
</dbReference>
<dbReference type="InterPro" id="IPR013655">
    <property type="entry name" value="PAS_fold_3"/>
</dbReference>
<dbReference type="EMBL" id="BMKG01000004">
    <property type="protein sequence ID" value="GGB92530.1"/>
    <property type="molecule type" value="Genomic_DNA"/>
</dbReference>
<dbReference type="NCBIfam" id="TIGR00229">
    <property type="entry name" value="sensory_box"/>
    <property type="match status" value="2"/>
</dbReference>
<dbReference type="OrthoDB" id="9765776at2"/>
<comment type="caution">
    <text evidence="9">The sequence shown here is derived from an EMBL/GenBank/DDBJ whole genome shotgun (WGS) entry which is preliminary data.</text>
</comment>
<reference evidence="8" key="1">
    <citation type="journal article" date="2014" name="Int. J. Syst. Evol. Microbiol.">
        <title>Complete genome of a new Firmicutes species belonging to the dominant human colonic microbiota ('Ruminococcus bicirculans') reveals two chromosomes and a selective capacity to utilize plant glucans.</title>
        <authorList>
            <consortium name="NISC Comparative Sequencing Program"/>
            <person name="Wegmann U."/>
            <person name="Louis P."/>
            <person name="Goesmann A."/>
            <person name="Henrissat B."/>
            <person name="Duncan S.H."/>
            <person name="Flint H.J."/>
        </authorList>
    </citation>
    <scope>NUCLEOTIDE SEQUENCE</scope>
    <source>
        <strain evidence="8">CGMCC 1.15931</strain>
    </source>
</reference>
<evidence type="ECO:0000256" key="2">
    <source>
        <dbReference type="ARBA" id="ARBA00029447"/>
    </source>
</evidence>
<evidence type="ECO:0000313" key="8">
    <source>
        <dbReference type="EMBL" id="GGB92530.1"/>
    </source>
</evidence>
<organism evidence="9 10">
    <name type="scientific">Pseudoduganella buxea</name>
    <dbReference type="NCBI Taxonomy" id="1949069"/>
    <lineage>
        <taxon>Bacteria</taxon>
        <taxon>Pseudomonadati</taxon>
        <taxon>Pseudomonadota</taxon>
        <taxon>Betaproteobacteria</taxon>
        <taxon>Burkholderiales</taxon>
        <taxon>Oxalobacteraceae</taxon>
        <taxon>Telluria group</taxon>
        <taxon>Pseudoduganella</taxon>
    </lineage>
</organism>
<sequence length="565" mass="60948">MNSAHPAVPHTNEDLRAIAIALDKAQALIEFNLDGTVLHANENFLRTLGYGLDEVVGRHHSMFCEPDYVRSQAYQDFWAKLGRGEEDHAQYRRFAKGGRDVWIDASYNPVFDADGRLYKVVKFAIDITAYKIRANEHAGLVNAMEKSQAVVEFDMGGHVISANENFLAVMGYELSDIRGEHHRVFCEDDYATSLEYRKFWQKLNRGEFDCGRYKRIGNNGKIVWIQASYNPILDLTGKPYKVVKFATDVTEQVLLEALVEQKATAERLKVATLLQQVERAARGDLTVNIDTGGDQPIDQLASGIAKMIGDLRGVIAQVVSEAGKLSSSAGAIAERSSVLAGGSQALGATVEQMNASVDGLTESITTIAREAQQASDLAQATQAEAEVGVKAVARSIDSMAQINQSSEDIGEIVKVIGEIASQTNMLAFNAAIEAARAGEHGLGFSVVADEVRKLAERSSQATKEISKLIAESVKRVAAGSEISREASDAFGRISAGVGRTSLAISNISNSVNEQSLTAREVSVAIAHIAEETEKSSGSCDTIAQSTESLNRTAAELEQTVSGFAV</sequence>
<evidence type="ECO:0000259" key="6">
    <source>
        <dbReference type="PROSITE" id="PS50113"/>
    </source>
</evidence>
<reference evidence="11" key="2">
    <citation type="journal article" date="2019" name="Int. J. Syst. Evol. Microbiol.">
        <title>The Global Catalogue of Microorganisms (GCM) 10K type strain sequencing project: providing services to taxonomists for standard genome sequencing and annotation.</title>
        <authorList>
            <consortium name="The Broad Institute Genomics Platform"/>
            <consortium name="The Broad Institute Genome Sequencing Center for Infectious Disease"/>
            <person name="Wu L."/>
            <person name="Ma J."/>
        </authorList>
    </citation>
    <scope>NUCLEOTIDE SEQUENCE [LARGE SCALE GENOMIC DNA]</scope>
    <source>
        <strain evidence="11">CGMCC 1.15931</strain>
    </source>
</reference>
<feature type="domain" description="PAS" evidence="5">
    <location>
        <begin position="28"/>
        <end position="58"/>
    </location>
</feature>
<evidence type="ECO:0000256" key="1">
    <source>
        <dbReference type="ARBA" id="ARBA00022500"/>
    </source>
</evidence>
<dbReference type="CDD" id="cd00130">
    <property type="entry name" value="PAS"/>
    <property type="match status" value="2"/>
</dbReference>
<dbReference type="InterPro" id="IPR000014">
    <property type="entry name" value="PAS"/>
</dbReference>
<dbReference type="GO" id="GO:0004888">
    <property type="term" value="F:transmembrane signaling receptor activity"/>
    <property type="evidence" value="ECO:0007669"/>
    <property type="project" value="TreeGrafter"/>
</dbReference>
<dbReference type="Pfam" id="PF08447">
    <property type="entry name" value="PAS_3"/>
    <property type="match status" value="2"/>
</dbReference>
<evidence type="ECO:0000259" key="5">
    <source>
        <dbReference type="PROSITE" id="PS50112"/>
    </source>
</evidence>
<feature type="domain" description="HAMP" evidence="7">
    <location>
        <begin position="270"/>
        <end position="316"/>
    </location>
</feature>
<dbReference type="RefSeq" id="WP_155469383.1">
    <property type="nucleotide sequence ID" value="NZ_BMKG01000004.1"/>
</dbReference>
<dbReference type="InterPro" id="IPR003660">
    <property type="entry name" value="HAMP_dom"/>
</dbReference>
<dbReference type="SUPFAM" id="SSF58104">
    <property type="entry name" value="Methyl-accepting chemotaxis protein (MCP) signaling domain"/>
    <property type="match status" value="1"/>
</dbReference>
<dbReference type="Gene3D" id="1.10.287.950">
    <property type="entry name" value="Methyl-accepting chemotaxis protein"/>
    <property type="match status" value="1"/>
</dbReference>